<proteinExistence type="predicted"/>
<evidence type="ECO:0000259" key="2">
    <source>
        <dbReference type="Pfam" id="PF02272"/>
    </source>
</evidence>
<evidence type="ECO:0000313" key="3">
    <source>
        <dbReference type="EMBL" id="QIP11754.1"/>
    </source>
</evidence>
<dbReference type="InterPro" id="IPR038763">
    <property type="entry name" value="DHH_sf"/>
</dbReference>
<dbReference type="Proteomes" id="UP000501802">
    <property type="component" value="Chromosome"/>
</dbReference>
<organism evidence="3 4">
    <name type="scientific">Spirosoma aureum</name>
    <dbReference type="NCBI Taxonomy" id="2692134"/>
    <lineage>
        <taxon>Bacteria</taxon>
        <taxon>Pseudomonadati</taxon>
        <taxon>Bacteroidota</taxon>
        <taxon>Cytophagia</taxon>
        <taxon>Cytophagales</taxon>
        <taxon>Cytophagaceae</taxon>
        <taxon>Spirosoma</taxon>
    </lineage>
</organism>
<gene>
    <name evidence="3" type="ORF">G8759_03490</name>
</gene>
<dbReference type="Gene3D" id="3.10.310.30">
    <property type="match status" value="1"/>
</dbReference>
<dbReference type="GO" id="GO:0003676">
    <property type="term" value="F:nucleic acid binding"/>
    <property type="evidence" value="ECO:0007669"/>
    <property type="project" value="InterPro"/>
</dbReference>
<dbReference type="AlphaFoldDB" id="A0A6G9AHD8"/>
<dbReference type="PANTHER" id="PTHR47618:SF1">
    <property type="entry name" value="BIFUNCTIONAL OLIGORIBONUCLEASE AND PAP PHOSPHATASE NRNA"/>
    <property type="match status" value="1"/>
</dbReference>
<dbReference type="Gene3D" id="3.90.1640.10">
    <property type="entry name" value="inorganic pyrophosphatase (n-terminal core)"/>
    <property type="match status" value="1"/>
</dbReference>
<keyword evidence="4" id="KW-1185">Reference proteome</keyword>
<name>A0A6G9AHD8_9BACT</name>
<dbReference type="Pfam" id="PF02272">
    <property type="entry name" value="DHHA1"/>
    <property type="match status" value="1"/>
</dbReference>
<accession>A0A6G9AHD8</accession>
<protein>
    <submittedName>
        <fullName evidence="3">Bifunctional oligoribonuclease/PAP phosphatase NrnA</fullName>
    </submittedName>
</protein>
<reference evidence="3 4" key="1">
    <citation type="submission" date="2020-03" db="EMBL/GenBank/DDBJ databases">
        <authorList>
            <person name="Kim M.K."/>
        </authorList>
    </citation>
    <scope>NUCLEOTIDE SEQUENCE [LARGE SCALE GENOMIC DNA]</scope>
    <source>
        <strain evidence="3 4">BT328</strain>
    </source>
</reference>
<evidence type="ECO:0000259" key="1">
    <source>
        <dbReference type="Pfam" id="PF01368"/>
    </source>
</evidence>
<feature type="domain" description="DHHA1" evidence="2">
    <location>
        <begin position="262"/>
        <end position="341"/>
    </location>
</feature>
<sequence length="354" mass="39319">MGFDYGFGCLFMQDIEAIGAVIGQPLSGAAQTVLITTHQNPDADAMGSSLGLAGYLRKKGHRVTVVTPTDYGQNLYWMPGNDDVIAFDEKVRVTVAQLMEEADVIFCLDFSSLDRIRDLAPMVRQSRARKILIDHHLEPEAFADLALWDPSAAATAELVFRLIVQLGDKDLLDVPIAECLYSGLMTDTGSFRHSNTTGDVHRMAAELLDLKIDVSSIHRRIFDNVSLDKFRLLGYVLNEKLKVVPEYKFAYITLTDAELKQYRSKTGDTEGMVNYALSVEGVVMAAILIDRNDEIRLSFRSIGDFSVRELVSKHFNGGGHRNAAGGRSKLSLAETEKKLLTILPQYQQQLLETV</sequence>
<dbReference type="Pfam" id="PF01368">
    <property type="entry name" value="DHH"/>
    <property type="match status" value="1"/>
</dbReference>
<dbReference type="SUPFAM" id="SSF64182">
    <property type="entry name" value="DHH phosphoesterases"/>
    <property type="match status" value="1"/>
</dbReference>
<dbReference type="PANTHER" id="PTHR47618">
    <property type="entry name" value="BIFUNCTIONAL OLIGORIBONUCLEASE AND PAP PHOSPHATASE NRNA"/>
    <property type="match status" value="1"/>
</dbReference>
<feature type="domain" description="DDH" evidence="1">
    <location>
        <begin position="33"/>
        <end position="183"/>
    </location>
</feature>
<dbReference type="InterPro" id="IPR003156">
    <property type="entry name" value="DHHA1_dom"/>
</dbReference>
<evidence type="ECO:0000313" key="4">
    <source>
        <dbReference type="Proteomes" id="UP000501802"/>
    </source>
</evidence>
<dbReference type="EMBL" id="CP050063">
    <property type="protein sequence ID" value="QIP11754.1"/>
    <property type="molecule type" value="Genomic_DNA"/>
</dbReference>
<dbReference type="KEGG" id="spib:G8759_03490"/>
<dbReference type="InterPro" id="IPR051319">
    <property type="entry name" value="Oligoribo/pAp-PDE_c-di-AMP_PDE"/>
</dbReference>
<dbReference type="InterPro" id="IPR001667">
    <property type="entry name" value="DDH_dom"/>
</dbReference>